<dbReference type="InterPro" id="IPR001478">
    <property type="entry name" value="PDZ"/>
</dbReference>
<organism evidence="5 6">
    <name type="scientific">Candidatus Woesebacteria bacterium CG22_combo_CG10-13_8_21_14_all_39_10</name>
    <dbReference type="NCBI Taxonomy" id="1975059"/>
    <lineage>
        <taxon>Bacteria</taxon>
        <taxon>Candidatus Woeseibacteriota</taxon>
    </lineage>
</organism>
<evidence type="ECO:0000256" key="1">
    <source>
        <dbReference type="ARBA" id="ARBA00010541"/>
    </source>
</evidence>
<comment type="caution">
    <text evidence="5">The sequence shown here is derived from an EMBL/GenBank/DDBJ whole genome shotgun (WGS) entry which is preliminary data.</text>
</comment>
<dbReference type="SMART" id="SM00228">
    <property type="entry name" value="PDZ"/>
    <property type="match status" value="1"/>
</dbReference>
<dbReference type="AlphaFoldDB" id="A0A2H0BI91"/>
<dbReference type="InterPro" id="IPR009003">
    <property type="entry name" value="Peptidase_S1_PA"/>
</dbReference>
<comment type="similarity">
    <text evidence="1">Belongs to the peptidase S1C family.</text>
</comment>
<dbReference type="SUPFAM" id="SSF50156">
    <property type="entry name" value="PDZ domain-like"/>
    <property type="match status" value="1"/>
</dbReference>
<dbReference type="PANTHER" id="PTHR43343:SF3">
    <property type="entry name" value="PROTEASE DO-LIKE 8, CHLOROPLASTIC"/>
    <property type="match status" value="1"/>
</dbReference>
<dbReference type="Pfam" id="PF13365">
    <property type="entry name" value="Trypsin_2"/>
    <property type="match status" value="1"/>
</dbReference>
<name>A0A2H0BI91_9BACT</name>
<dbReference type="PANTHER" id="PTHR43343">
    <property type="entry name" value="PEPTIDASE S12"/>
    <property type="match status" value="1"/>
</dbReference>
<dbReference type="EMBL" id="PCSW01000102">
    <property type="protein sequence ID" value="PIP57392.1"/>
    <property type="molecule type" value="Genomic_DNA"/>
</dbReference>
<proteinExistence type="inferred from homology"/>
<reference evidence="5 6" key="1">
    <citation type="submission" date="2017-09" db="EMBL/GenBank/DDBJ databases">
        <title>Depth-based differentiation of microbial function through sediment-hosted aquifers and enrichment of novel symbionts in the deep terrestrial subsurface.</title>
        <authorList>
            <person name="Probst A.J."/>
            <person name="Ladd B."/>
            <person name="Jarett J.K."/>
            <person name="Geller-Mcgrath D.E."/>
            <person name="Sieber C.M."/>
            <person name="Emerson J.B."/>
            <person name="Anantharaman K."/>
            <person name="Thomas B.C."/>
            <person name="Malmstrom R."/>
            <person name="Stieglmeier M."/>
            <person name="Klingl A."/>
            <person name="Woyke T."/>
            <person name="Ryan C.M."/>
            <person name="Banfield J.F."/>
        </authorList>
    </citation>
    <scope>NUCLEOTIDE SEQUENCE [LARGE SCALE GENOMIC DNA]</scope>
    <source>
        <strain evidence="5">CG22_combo_CG10-13_8_21_14_all_39_10</strain>
    </source>
</reference>
<evidence type="ECO:0000313" key="6">
    <source>
        <dbReference type="Proteomes" id="UP000229847"/>
    </source>
</evidence>
<dbReference type="InterPro" id="IPR001940">
    <property type="entry name" value="Peptidase_S1C"/>
</dbReference>
<protein>
    <recommendedName>
        <fullName evidence="4">PDZ domain-containing protein</fullName>
    </recommendedName>
</protein>
<evidence type="ECO:0000313" key="5">
    <source>
        <dbReference type="EMBL" id="PIP57392.1"/>
    </source>
</evidence>
<sequence length="373" mass="39313">MKKNRFKKVILGVMVVFILLVAITGGAISDRLFGIRPLQVNKLLTEESVVTTVAEDVSPSVVTVSMQTSPRRILQFNPFSGFTSRIQGGTPQDIGSGFIVSKDGLIVTNKHVVSDATAKYKVITKDDKEYEVTTISRDPANDIAILKINPSTGSGLRAAELGDSSALRVGQFVIAIGTALGEFRHTVTTGVISGLGRGITAGSPYEGYAEKLDDIIQTDAAINLGNSGGPLLNSLGQVIGVNVAVAEGANNIGFALPVNILKEALSQFNANGGFSKKAYLGVEYQMITQANAILNSVPPGAYVVGVVAGSPAEKAGIKDGDIITKIDGNEINEKNGGLSKIIAEKKAGDRVEVEIWRDGETQKLQITLSESNQ</sequence>
<dbReference type="Gene3D" id="2.40.10.10">
    <property type="entry name" value="Trypsin-like serine proteases"/>
    <property type="match status" value="2"/>
</dbReference>
<dbReference type="PROSITE" id="PS50106">
    <property type="entry name" value="PDZ"/>
    <property type="match status" value="1"/>
</dbReference>
<keyword evidence="3" id="KW-0378">Hydrolase</keyword>
<dbReference type="Pfam" id="PF13180">
    <property type="entry name" value="PDZ_2"/>
    <property type="match status" value="1"/>
</dbReference>
<keyword evidence="2" id="KW-0645">Protease</keyword>
<dbReference type="InterPro" id="IPR036034">
    <property type="entry name" value="PDZ_sf"/>
</dbReference>
<dbReference type="InterPro" id="IPR051201">
    <property type="entry name" value="Chloro_Bact_Ser_Proteases"/>
</dbReference>
<evidence type="ECO:0000256" key="3">
    <source>
        <dbReference type="ARBA" id="ARBA00022801"/>
    </source>
</evidence>
<feature type="domain" description="PDZ" evidence="4">
    <location>
        <begin position="257"/>
        <end position="359"/>
    </location>
</feature>
<evidence type="ECO:0000256" key="2">
    <source>
        <dbReference type="ARBA" id="ARBA00022670"/>
    </source>
</evidence>
<dbReference type="SUPFAM" id="SSF50494">
    <property type="entry name" value="Trypsin-like serine proteases"/>
    <property type="match status" value="1"/>
</dbReference>
<gene>
    <name evidence="5" type="ORF">COX03_03345</name>
</gene>
<dbReference type="Proteomes" id="UP000229847">
    <property type="component" value="Unassembled WGS sequence"/>
</dbReference>
<evidence type="ECO:0000259" key="4">
    <source>
        <dbReference type="PROSITE" id="PS50106"/>
    </source>
</evidence>
<accession>A0A2H0BI91</accession>
<dbReference type="GO" id="GO:0004252">
    <property type="term" value="F:serine-type endopeptidase activity"/>
    <property type="evidence" value="ECO:0007669"/>
    <property type="project" value="InterPro"/>
</dbReference>
<dbReference type="Gene3D" id="2.30.42.10">
    <property type="match status" value="1"/>
</dbReference>
<dbReference type="GO" id="GO:0006508">
    <property type="term" value="P:proteolysis"/>
    <property type="evidence" value="ECO:0007669"/>
    <property type="project" value="UniProtKB-KW"/>
</dbReference>
<dbReference type="InterPro" id="IPR043504">
    <property type="entry name" value="Peptidase_S1_PA_chymotrypsin"/>
</dbReference>
<dbReference type="PRINTS" id="PR00834">
    <property type="entry name" value="PROTEASES2C"/>
</dbReference>